<accession>A0A9P1N1Y8</accession>
<gene>
    <name evidence="3" type="ORF">CAMP_LOCUS7488</name>
</gene>
<dbReference type="Proteomes" id="UP001152747">
    <property type="component" value="Unassembled WGS sequence"/>
</dbReference>
<feature type="domain" description="NTF2-like" evidence="2">
    <location>
        <begin position="57"/>
        <end position="151"/>
    </location>
</feature>
<dbReference type="EMBL" id="CANHGI010000003">
    <property type="protein sequence ID" value="CAI5444851.1"/>
    <property type="molecule type" value="Genomic_DNA"/>
</dbReference>
<dbReference type="InterPro" id="IPR058721">
    <property type="entry name" value="NTF2_3"/>
</dbReference>
<evidence type="ECO:0000256" key="1">
    <source>
        <dbReference type="SAM" id="SignalP"/>
    </source>
</evidence>
<feature type="signal peptide" evidence="1">
    <location>
        <begin position="1"/>
        <end position="31"/>
    </location>
</feature>
<protein>
    <recommendedName>
        <fullName evidence="2">NTF2-like domain-containing protein</fullName>
    </recommendedName>
</protein>
<feature type="chain" id="PRO_5040295959" description="NTF2-like domain-containing protein" evidence="1">
    <location>
        <begin position="32"/>
        <end position="166"/>
    </location>
</feature>
<evidence type="ECO:0000313" key="3">
    <source>
        <dbReference type="EMBL" id="CAI5444851.1"/>
    </source>
</evidence>
<organism evidence="3 4">
    <name type="scientific">Caenorhabditis angaria</name>
    <dbReference type="NCBI Taxonomy" id="860376"/>
    <lineage>
        <taxon>Eukaryota</taxon>
        <taxon>Metazoa</taxon>
        <taxon>Ecdysozoa</taxon>
        <taxon>Nematoda</taxon>
        <taxon>Chromadorea</taxon>
        <taxon>Rhabditida</taxon>
        <taxon>Rhabditina</taxon>
        <taxon>Rhabditomorpha</taxon>
        <taxon>Rhabditoidea</taxon>
        <taxon>Rhabditidae</taxon>
        <taxon>Peloderinae</taxon>
        <taxon>Caenorhabditis</taxon>
    </lineage>
</organism>
<evidence type="ECO:0000313" key="4">
    <source>
        <dbReference type="Proteomes" id="UP001152747"/>
    </source>
</evidence>
<keyword evidence="4" id="KW-1185">Reference proteome</keyword>
<reference evidence="3" key="1">
    <citation type="submission" date="2022-11" db="EMBL/GenBank/DDBJ databases">
        <authorList>
            <person name="Kikuchi T."/>
        </authorList>
    </citation>
    <scope>NUCLEOTIDE SEQUENCE</scope>
    <source>
        <strain evidence="3">PS1010</strain>
    </source>
</reference>
<dbReference type="Pfam" id="PF26530">
    <property type="entry name" value="NTF2_3"/>
    <property type="match status" value="1"/>
</dbReference>
<dbReference type="AlphaFoldDB" id="A0A9P1N1Y8"/>
<comment type="caution">
    <text evidence="3">The sequence shown here is derived from an EMBL/GenBank/DDBJ whole genome shotgun (WGS) entry which is preliminary data.</text>
</comment>
<keyword evidence="1" id="KW-0732">Signal</keyword>
<evidence type="ECO:0000259" key="2">
    <source>
        <dbReference type="Pfam" id="PF26530"/>
    </source>
</evidence>
<name>A0A9P1N1Y8_9PELO</name>
<proteinExistence type="predicted"/>
<sequence>MVVFHNHKIIIMYHWLVWCLIFLTKIDFCSSEIRSQKIDRFAVRKSHELMDVLIKKKENFWRFEEFFDDQFEMDLCNRTVYKEEFIEMFAEIPNIPTVKYRMYNAFSHSTLPIINFTIHIEVLGAHYDVEISLETLKNSQKFLYFSLANCHNIKRHDNFDFLFLKP</sequence>